<dbReference type="EMBL" id="RWGY01000004">
    <property type="protein sequence ID" value="TVU46991.1"/>
    <property type="molecule type" value="Genomic_DNA"/>
</dbReference>
<accession>A0A5J9WG23</accession>
<proteinExistence type="predicted"/>
<reference evidence="1 2" key="1">
    <citation type="journal article" date="2019" name="Sci. Rep.">
        <title>A high-quality genome of Eragrostis curvula grass provides insights into Poaceae evolution and supports new strategies to enhance forage quality.</title>
        <authorList>
            <person name="Carballo J."/>
            <person name="Santos B.A.C.M."/>
            <person name="Zappacosta D."/>
            <person name="Garbus I."/>
            <person name="Selva J.P."/>
            <person name="Gallo C.A."/>
            <person name="Diaz A."/>
            <person name="Albertini E."/>
            <person name="Caccamo M."/>
            <person name="Echenique V."/>
        </authorList>
    </citation>
    <scope>NUCLEOTIDE SEQUENCE [LARGE SCALE GENOMIC DNA]</scope>
    <source>
        <strain evidence="2">cv. Victoria</strain>
        <tissue evidence="1">Leaf</tissue>
    </source>
</reference>
<keyword evidence="2" id="KW-1185">Reference proteome</keyword>
<sequence length="236" mass="26389">MMTGAIHYRDSYEYGTKIPLKFCGRRQLEMLLGAFNGVWTCQSCNEDYDADIHLDESSGVYPAPDVVLEEHHEVPSQMKVDIDQAVDLMRFAFSEGMAFLDNGSGRALEERMVLDMSGFMINMLFGDPGVPQRDGPRRMRSITSTLDKDIARAFVKETRKGVASEVQGDLFGIVVAMCSLSRFFKRYMVIFARYLSGKGEVMERLVGIVPQPDVYDSALNVTHSMLAEAGLSLSNQ</sequence>
<dbReference type="Gramene" id="TVU46991">
    <property type="protein sequence ID" value="TVU46991"/>
    <property type="gene ID" value="EJB05_06565"/>
</dbReference>
<feature type="non-terminal residue" evidence="1">
    <location>
        <position position="1"/>
    </location>
</feature>
<gene>
    <name evidence="1" type="ORF">EJB05_06565</name>
</gene>
<protein>
    <submittedName>
        <fullName evidence="1">Uncharacterized protein</fullName>
    </submittedName>
</protein>
<dbReference type="OrthoDB" id="650617at2759"/>
<dbReference type="AlphaFoldDB" id="A0A5J9WG23"/>
<evidence type="ECO:0000313" key="2">
    <source>
        <dbReference type="Proteomes" id="UP000324897"/>
    </source>
</evidence>
<organism evidence="1 2">
    <name type="scientific">Eragrostis curvula</name>
    <name type="common">weeping love grass</name>
    <dbReference type="NCBI Taxonomy" id="38414"/>
    <lineage>
        <taxon>Eukaryota</taxon>
        <taxon>Viridiplantae</taxon>
        <taxon>Streptophyta</taxon>
        <taxon>Embryophyta</taxon>
        <taxon>Tracheophyta</taxon>
        <taxon>Spermatophyta</taxon>
        <taxon>Magnoliopsida</taxon>
        <taxon>Liliopsida</taxon>
        <taxon>Poales</taxon>
        <taxon>Poaceae</taxon>
        <taxon>PACMAD clade</taxon>
        <taxon>Chloridoideae</taxon>
        <taxon>Eragrostideae</taxon>
        <taxon>Eragrostidinae</taxon>
        <taxon>Eragrostis</taxon>
    </lineage>
</organism>
<name>A0A5J9WG23_9POAL</name>
<comment type="caution">
    <text evidence="1">The sequence shown here is derived from an EMBL/GenBank/DDBJ whole genome shotgun (WGS) entry which is preliminary data.</text>
</comment>
<evidence type="ECO:0000313" key="1">
    <source>
        <dbReference type="EMBL" id="TVU46991.1"/>
    </source>
</evidence>
<dbReference type="Proteomes" id="UP000324897">
    <property type="component" value="Chromosome 5"/>
</dbReference>